<dbReference type="GO" id="GO:0009007">
    <property type="term" value="F:site-specific DNA-methyltransferase (adenine-specific) activity"/>
    <property type="evidence" value="ECO:0007669"/>
    <property type="project" value="UniProtKB-EC"/>
</dbReference>
<dbReference type="EC" id="2.1.1.72" evidence="1"/>
<organism evidence="6">
    <name type="scientific">marine sediment metagenome</name>
    <dbReference type="NCBI Taxonomy" id="412755"/>
    <lineage>
        <taxon>unclassified sequences</taxon>
        <taxon>metagenomes</taxon>
        <taxon>ecological metagenomes</taxon>
    </lineage>
</organism>
<evidence type="ECO:0000256" key="5">
    <source>
        <dbReference type="ARBA" id="ARBA00047942"/>
    </source>
</evidence>
<comment type="catalytic activity">
    <reaction evidence="5">
        <text>a 2'-deoxyadenosine in DNA + S-adenosyl-L-methionine = an N(6)-methyl-2'-deoxyadenosine in DNA + S-adenosyl-L-homocysteine + H(+)</text>
        <dbReference type="Rhea" id="RHEA:15197"/>
        <dbReference type="Rhea" id="RHEA-COMP:12418"/>
        <dbReference type="Rhea" id="RHEA-COMP:12419"/>
        <dbReference type="ChEBI" id="CHEBI:15378"/>
        <dbReference type="ChEBI" id="CHEBI:57856"/>
        <dbReference type="ChEBI" id="CHEBI:59789"/>
        <dbReference type="ChEBI" id="CHEBI:90615"/>
        <dbReference type="ChEBI" id="CHEBI:90616"/>
        <dbReference type="EC" id="2.1.1.72"/>
    </reaction>
</comment>
<evidence type="ECO:0000256" key="2">
    <source>
        <dbReference type="ARBA" id="ARBA00022603"/>
    </source>
</evidence>
<proteinExistence type="predicted"/>
<name>A0A0F9RL18_9ZZZZ</name>
<dbReference type="PANTHER" id="PTHR30481">
    <property type="entry name" value="DNA ADENINE METHYLASE"/>
    <property type="match status" value="1"/>
</dbReference>
<dbReference type="GO" id="GO:1904047">
    <property type="term" value="F:S-adenosyl-L-methionine binding"/>
    <property type="evidence" value="ECO:0007669"/>
    <property type="project" value="TreeGrafter"/>
</dbReference>
<gene>
    <name evidence="6" type="ORF">LCGC14_0632170</name>
</gene>
<dbReference type="AlphaFoldDB" id="A0A0F9RL18"/>
<protein>
    <recommendedName>
        <fullName evidence="1">site-specific DNA-methyltransferase (adenine-specific)</fullName>
        <ecNumber evidence="1">2.1.1.72</ecNumber>
    </recommendedName>
</protein>
<keyword evidence="2" id="KW-0489">Methyltransferase</keyword>
<dbReference type="InterPro" id="IPR012327">
    <property type="entry name" value="MeTrfase_D12"/>
</dbReference>
<dbReference type="InterPro" id="IPR002052">
    <property type="entry name" value="DNA_methylase_N6_adenine_CS"/>
</dbReference>
<dbReference type="InterPro" id="IPR029063">
    <property type="entry name" value="SAM-dependent_MTases_sf"/>
</dbReference>
<dbReference type="Pfam" id="PF02086">
    <property type="entry name" value="MethyltransfD12"/>
    <property type="match status" value="1"/>
</dbReference>
<accession>A0A0F9RL18</accession>
<evidence type="ECO:0000256" key="3">
    <source>
        <dbReference type="ARBA" id="ARBA00022679"/>
    </source>
</evidence>
<reference evidence="6" key="1">
    <citation type="journal article" date="2015" name="Nature">
        <title>Complex archaea that bridge the gap between prokaryotes and eukaryotes.</title>
        <authorList>
            <person name="Spang A."/>
            <person name="Saw J.H."/>
            <person name="Jorgensen S.L."/>
            <person name="Zaremba-Niedzwiedzka K."/>
            <person name="Martijn J."/>
            <person name="Lind A.E."/>
            <person name="van Eijk R."/>
            <person name="Schleper C."/>
            <person name="Guy L."/>
            <person name="Ettema T.J."/>
        </authorList>
    </citation>
    <scope>NUCLEOTIDE SEQUENCE</scope>
</reference>
<dbReference type="SUPFAM" id="SSF53335">
    <property type="entry name" value="S-adenosyl-L-methionine-dependent methyltransferases"/>
    <property type="match status" value="1"/>
</dbReference>
<keyword evidence="4" id="KW-0949">S-adenosyl-L-methionine</keyword>
<evidence type="ECO:0000256" key="4">
    <source>
        <dbReference type="ARBA" id="ARBA00022691"/>
    </source>
</evidence>
<sequence length="801" mass="89409">MTEKLSSPAMMVWQLDRMIGQLILVGDHYADPNCPCSYGYSDPTGVYVSETCIPKHLLAIYEYATETSLMTGDKKLKAILIEIADQSRQIRDTEKLKLCGQETEQVDIAEWSRDHRKSLEPFTYETACQLKARRKKAAPVPPPILVHHGSVNPPAPARPARVRFNRGDLEGALEAALLTVGEKPLYVFATAHGYTISPDKPDHQKYYTALPGLRLVLPGGKEVTVSKRVPAPAGNPAGSHAEVCRYQHFFRQSHVPFLDMPEDIKTGSHDWHRFCIDGYDKSLSHLGCPASMATGSLPVPAPPPILLHHLPPAPPKPFGWVGGKTQLAKTIVAMMPEHRTYVEPFCGSASVFWKKEPSETEVLSDMDSDLMRFYKTINSVTHCKIGTISKNWADLRARTGKLYACEFLAQVLCSFADMRRSRIKDNAANRKGGQTNKCFDHAPQFHKNLAFYKERLKGVKLFREDWESVVKRFDSASSFIYLDPPYHGTSREYNHDGVELDRLARVLPRLKGKWLLSYDDHPDVRKAFKGYTIIPVVSHYTVQAGSNAAPGKQLLIANYPVKRPPAPAPSNGHNIVLVKWSDAVINRGVFSKKDAVANKPAIVETMGHLLSRDKETVIVAAEYADDDRYRDITIIPSVLVISVEKLTRRPAPVPAPGGKVMANKRPIMLHHTFEHTPPAPAPSADEQEGLGRLLEIRTEMLELIEEARQVLEEAAMDDHSIREILTRAEAYWLNHLEGGIKKNMGGSFVPMDETLEELGFVYRDGEYIPPAPAQKKLRPAPSPLVVCRSSRCVREPQTVAS</sequence>
<dbReference type="PROSITE" id="PS00092">
    <property type="entry name" value="N6_MTASE"/>
    <property type="match status" value="1"/>
</dbReference>
<comment type="caution">
    <text evidence="6">The sequence shown here is derived from an EMBL/GenBank/DDBJ whole genome shotgun (WGS) entry which is preliminary data.</text>
</comment>
<keyword evidence="3" id="KW-0808">Transferase</keyword>
<dbReference type="PRINTS" id="PR00505">
    <property type="entry name" value="D12N6MTFRASE"/>
</dbReference>
<dbReference type="EMBL" id="LAZR01001111">
    <property type="protein sequence ID" value="KKN50492.1"/>
    <property type="molecule type" value="Genomic_DNA"/>
</dbReference>
<dbReference type="GO" id="GO:0043565">
    <property type="term" value="F:sequence-specific DNA binding"/>
    <property type="evidence" value="ECO:0007669"/>
    <property type="project" value="TreeGrafter"/>
</dbReference>
<dbReference type="Gene3D" id="3.40.50.150">
    <property type="entry name" value="Vaccinia Virus protein VP39"/>
    <property type="match status" value="2"/>
</dbReference>
<evidence type="ECO:0000256" key="1">
    <source>
        <dbReference type="ARBA" id="ARBA00011900"/>
    </source>
</evidence>
<evidence type="ECO:0000313" key="6">
    <source>
        <dbReference type="EMBL" id="KKN50492.1"/>
    </source>
</evidence>
<dbReference type="GO" id="GO:0009307">
    <property type="term" value="P:DNA restriction-modification system"/>
    <property type="evidence" value="ECO:0007669"/>
    <property type="project" value="InterPro"/>
</dbReference>
<dbReference type="GO" id="GO:0032259">
    <property type="term" value="P:methylation"/>
    <property type="evidence" value="ECO:0007669"/>
    <property type="project" value="UniProtKB-KW"/>
</dbReference>
<dbReference type="GO" id="GO:0006298">
    <property type="term" value="P:mismatch repair"/>
    <property type="evidence" value="ECO:0007669"/>
    <property type="project" value="TreeGrafter"/>
</dbReference>